<protein>
    <submittedName>
        <fullName evidence="2">Uncharacterized protein</fullName>
    </submittedName>
</protein>
<keyword evidence="3" id="KW-1185">Reference proteome</keyword>
<gene>
    <name evidence="2" type="ORF">chiPu_0001398</name>
</gene>
<name>A0A401RXX2_CHIPU</name>
<evidence type="ECO:0000313" key="2">
    <source>
        <dbReference type="EMBL" id="GCC23007.1"/>
    </source>
</evidence>
<accession>A0A401RXX2</accession>
<feature type="region of interest" description="Disordered" evidence="1">
    <location>
        <begin position="1"/>
        <end position="21"/>
    </location>
</feature>
<comment type="caution">
    <text evidence="2">The sequence shown here is derived from an EMBL/GenBank/DDBJ whole genome shotgun (WGS) entry which is preliminary data.</text>
</comment>
<dbReference type="Proteomes" id="UP000287033">
    <property type="component" value="Unassembled WGS sequence"/>
</dbReference>
<dbReference type="AlphaFoldDB" id="A0A401RXX2"/>
<sequence length="96" mass="10439">MRGREAAGERSAPSFSPVPGFPSLQGEMLKLFGIQKSTESSKKSAQPDEEVDGFVILGETASERQHVPVEDVTGKCSQSTKEVQYIQFASHCIYSS</sequence>
<proteinExistence type="predicted"/>
<dbReference type="EMBL" id="BEZZ01000021">
    <property type="protein sequence ID" value="GCC23007.1"/>
    <property type="molecule type" value="Genomic_DNA"/>
</dbReference>
<evidence type="ECO:0000313" key="3">
    <source>
        <dbReference type="Proteomes" id="UP000287033"/>
    </source>
</evidence>
<evidence type="ECO:0000256" key="1">
    <source>
        <dbReference type="SAM" id="MobiDB-lite"/>
    </source>
</evidence>
<reference evidence="2 3" key="1">
    <citation type="journal article" date="2018" name="Nat. Ecol. Evol.">
        <title>Shark genomes provide insights into elasmobranch evolution and the origin of vertebrates.</title>
        <authorList>
            <person name="Hara Y"/>
            <person name="Yamaguchi K"/>
            <person name="Onimaru K"/>
            <person name="Kadota M"/>
            <person name="Koyanagi M"/>
            <person name="Keeley SD"/>
            <person name="Tatsumi K"/>
            <person name="Tanaka K"/>
            <person name="Motone F"/>
            <person name="Kageyama Y"/>
            <person name="Nozu R"/>
            <person name="Adachi N"/>
            <person name="Nishimura O"/>
            <person name="Nakagawa R"/>
            <person name="Tanegashima C"/>
            <person name="Kiyatake I"/>
            <person name="Matsumoto R"/>
            <person name="Murakumo K"/>
            <person name="Nishida K"/>
            <person name="Terakita A"/>
            <person name="Kuratani S"/>
            <person name="Sato K"/>
            <person name="Hyodo S Kuraku.S."/>
        </authorList>
    </citation>
    <scope>NUCLEOTIDE SEQUENCE [LARGE SCALE GENOMIC DNA]</scope>
</reference>
<organism evidence="2 3">
    <name type="scientific">Chiloscyllium punctatum</name>
    <name type="common">Brownbanded bambooshark</name>
    <name type="synonym">Hemiscyllium punctatum</name>
    <dbReference type="NCBI Taxonomy" id="137246"/>
    <lineage>
        <taxon>Eukaryota</taxon>
        <taxon>Metazoa</taxon>
        <taxon>Chordata</taxon>
        <taxon>Craniata</taxon>
        <taxon>Vertebrata</taxon>
        <taxon>Chondrichthyes</taxon>
        <taxon>Elasmobranchii</taxon>
        <taxon>Galeomorphii</taxon>
        <taxon>Galeoidea</taxon>
        <taxon>Orectolobiformes</taxon>
        <taxon>Hemiscylliidae</taxon>
        <taxon>Chiloscyllium</taxon>
    </lineage>
</organism>